<dbReference type="AlphaFoldDB" id="A0A6G9AV01"/>
<sequence>MRILYLTYYFEPDLCAGSFRNTPLVEELASQLSSSDLIHVVTTQPNRYQSFKLAAPDHEERGENHNCRVRIDRVAVPTHASGYADQTRSFLTYYRTAHRLTKEQQYDLVVASSSRLFTAFLAARLARSKFLPLVLDIRDLFRETILEMVKNRWGQFGRFGLNLVLSIVERYTFGYARHINLVSEGFQSYFKPYSQATYSYFTNGIDDEFLSLPPSAGRITPEKLILYAGNLGEGQGLHKIIPQAARLLGDNYRFVIIGDGGAKAKLETIIQIEGVLNVELRKPVSRKELLREYQKADYLFVHLNDLDAFKRVLPSKLFEYGATDKPVIAGVAGYAAQFVREYIDNCILFDPGNVNKLVKQLRETPYRTANRTAFVARFQRRAIMAAMARQILNVVPSVNHSETSVL</sequence>
<dbReference type="InterPro" id="IPR050194">
    <property type="entry name" value="Glycosyltransferase_grp1"/>
</dbReference>
<organism evidence="3 4">
    <name type="scientific">Spirosoma aureum</name>
    <dbReference type="NCBI Taxonomy" id="2692134"/>
    <lineage>
        <taxon>Bacteria</taxon>
        <taxon>Pseudomonadati</taxon>
        <taxon>Bacteroidota</taxon>
        <taxon>Cytophagia</taxon>
        <taxon>Cytophagales</taxon>
        <taxon>Cytophagaceae</taxon>
        <taxon>Spirosoma</taxon>
    </lineage>
</organism>
<dbReference type="KEGG" id="spib:G8759_28105"/>
<proteinExistence type="predicted"/>
<name>A0A6G9AV01_9BACT</name>
<dbReference type="InterPro" id="IPR001296">
    <property type="entry name" value="Glyco_trans_1"/>
</dbReference>
<dbReference type="Pfam" id="PF13579">
    <property type="entry name" value="Glyco_trans_4_4"/>
    <property type="match status" value="1"/>
</dbReference>
<gene>
    <name evidence="3" type="ORF">G8759_28105</name>
</gene>
<keyword evidence="3" id="KW-0808">Transferase</keyword>
<evidence type="ECO:0000313" key="4">
    <source>
        <dbReference type="Proteomes" id="UP000501802"/>
    </source>
</evidence>
<feature type="domain" description="Glycosyl transferase family 1" evidence="1">
    <location>
        <begin position="220"/>
        <end position="363"/>
    </location>
</feature>
<accession>A0A6G9AV01</accession>
<dbReference type="Pfam" id="PF00534">
    <property type="entry name" value="Glycos_transf_1"/>
    <property type="match status" value="1"/>
</dbReference>
<dbReference type="PANTHER" id="PTHR45947:SF3">
    <property type="entry name" value="SULFOQUINOVOSYL TRANSFERASE SQD2"/>
    <property type="match status" value="1"/>
</dbReference>
<dbReference type="PANTHER" id="PTHR45947">
    <property type="entry name" value="SULFOQUINOVOSYL TRANSFERASE SQD2"/>
    <property type="match status" value="1"/>
</dbReference>
<dbReference type="Gene3D" id="3.40.50.2000">
    <property type="entry name" value="Glycogen Phosphorylase B"/>
    <property type="match status" value="2"/>
</dbReference>
<evidence type="ECO:0000259" key="2">
    <source>
        <dbReference type="Pfam" id="PF13579"/>
    </source>
</evidence>
<evidence type="ECO:0000259" key="1">
    <source>
        <dbReference type="Pfam" id="PF00534"/>
    </source>
</evidence>
<dbReference type="RefSeq" id="WP_167215931.1">
    <property type="nucleotide sequence ID" value="NZ_CP050063.1"/>
</dbReference>
<dbReference type="CDD" id="cd03794">
    <property type="entry name" value="GT4_WbuB-like"/>
    <property type="match status" value="1"/>
</dbReference>
<dbReference type="Proteomes" id="UP000501802">
    <property type="component" value="Chromosome"/>
</dbReference>
<dbReference type="InterPro" id="IPR028098">
    <property type="entry name" value="Glyco_trans_4-like_N"/>
</dbReference>
<dbReference type="GO" id="GO:0016758">
    <property type="term" value="F:hexosyltransferase activity"/>
    <property type="evidence" value="ECO:0007669"/>
    <property type="project" value="TreeGrafter"/>
</dbReference>
<feature type="domain" description="Glycosyltransferase subfamily 4-like N-terminal" evidence="2">
    <location>
        <begin position="25"/>
        <end position="189"/>
    </location>
</feature>
<dbReference type="EMBL" id="CP050063">
    <property type="protein sequence ID" value="QIP16230.1"/>
    <property type="molecule type" value="Genomic_DNA"/>
</dbReference>
<keyword evidence="4" id="KW-1185">Reference proteome</keyword>
<evidence type="ECO:0000313" key="3">
    <source>
        <dbReference type="EMBL" id="QIP16230.1"/>
    </source>
</evidence>
<dbReference type="SUPFAM" id="SSF53756">
    <property type="entry name" value="UDP-Glycosyltransferase/glycogen phosphorylase"/>
    <property type="match status" value="1"/>
</dbReference>
<protein>
    <submittedName>
        <fullName evidence="3">Glycosyltransferase family 4 protein</fullName>
    </submittedName>
</protein>
<reference evidence="3 4" key="1">
    <citation type="submission" date="2020-03" db="EMBL/GenBank/DDBJ databases">
        <authorList>
            <person name="Kim M.K."/>
        </authorList>
    </citation>
    <scope>NUCLEOTIDE SEQUENCE [LARGE SCALE GENOMIC DNA]</scope>
    <source>
        <strain evidence="3 4">BT328</strain>
    </source>
</reference>